<dbReference type="Pfam" id="PF01740">
    <property type="entry name" value="STAS"/>
    <property type="match status" value="1"/>
</dbReference>
<dbReference type="CDD" id="cd07043">
    <property type="entry name" value="STAS_anti-anti-sigma_factors"/>
    <property type="match status" value="1"/>
</dbReference>
<keyword evidence="3" id="KW-1185">Reference proteome</keyword>
<gene>
    <name evidence="2" type="ORF">IQ251_19400</name>
</gene>
<dbReference type="Proteomes" id="UP000598360">
    <property type="component" value="Unassembled WGS sequence"/>
</dbReference>
<accession>A0A929BD30</accession>
<dbReference type="EMBL" id="JADEYC010000048">
    <property type="protein sequence ID" value="MBE9376621.1"/>
    <property type="molecule type" value="Genomic_DNA"/>
</dbReference>
<reference evidence="2" key="1">
    <citation type="submission" date="2020-10" db="EMBL/GenBank/DDBJ databases">
        <title>Diversity and distribution of actinomycetes associated with coral in the coast of Hainan.</title>
        <authorList>
            <person name="Li F."/>
        </authorList>
    </citation>
    <scope>NUCLEOTIDE SEQUENCE</scope>
    <source>
        <strain evidence="2">HNM0983</strain>
    </source>
</reference>
<dbReference type="PROSITE" id="PS50801">
    <property type="entry name" value="STAS"/>
    <property type="match status" value="1"/>
</dbReference>
<evidence type="ECO:0000259" key="1">
    <source>
        <dbReference type="PROSITE" id="PS50801"/>
    </source>
</evidence>
<protein>
    <submittedName>
        <fullName evidence="2">STAS domain-containing protein</fullName>
    </submittedName>
</protein>
<sequence length="128" mass="13257">MTSDRISGAPPGREAARLGLRASRPSSGTVLITVTGELDAATVPHLEERIDAELGAPARTVVLDLTAVPFLAVAALEMLHRAQLRAGTRGIGLRVVIAGAEPLRALRHAGLDALRRPDVTDALDAASG</sequence>
<proteinExistence type="predicted"/>
<dbReference type="SUPFAM" id="SSF52091">
    <property type="entry name" value="SpoIIaa-like"/>
    <property type="match status" value="1"/>
</dbReference>
<dbReference type="PANTHER" id="PTHR33495:SF2">
    <property type="entry name" value="ANTI-SIGMA FACTOR ANTAGONIST TM_1081-RELATED"/>
    <property type="match status" value="1"/>
</dbReference>
<dbReference type="Gene3D" id="3.30.750.24">
    <property type="entry name" value="STAS domain"/>
    <property type="match status" value="1"/>
</dbReference>
<dbReference type="RefSeq" id="WP_193930551.1">
    <property type="nucleotide sequence ID" value="NZ_JADEYC010000048.1"/>
</dbReference>
<organism evidence="2 3">
    <name type="scientific">Saccharopolyspora montiporae</name>
    <dbReference type="NCBI Taxonomy" id="2781240"/>
    <lineage>
        <taxon>Bacteria</taxon>
        <taxon>Bacillati</taxon>
        <taxon>Actinomycetota</taxon>
        <taxon>Actinomycetes</taxon>
        <taxon>Pseudonocardiales</taxon>
        <taxon>Pseudonocardiaceae</taxon>
        <taxon>Saccharopolyspora</taxon>
    </lineage>
</organism>
<dbReference type="InterPro" id="IPR036513">
    <property type="entry name" value="STAS_dom_sf"/>
</dbReference>
<dbReference type="AlphaFoldDB" id="A0A929BD30"/>
<dbReference type="InterPro" id="IPR002645">
    <property type="entry name" value="STAS_dom"/>
</dbReference>
<dbReference type="PANTHER" id="PTHR33495">
    <property type="entry name" value="ANTI-SIGMA FACTOR ANTAGONIST TM_1081-RELATED-RELATED"/>
    <property type="match status" value="1"/>
</dbReference>
<evidence type="ECO:0000313" key="3">
    <source>
        <dbReference type="Proteomes" id="UP000598360"/>
    </source>
</evidence>
<name>A0A929BD30_9PSEU</name>
<evidence type="ECO:0000313" key="2">
    <source>
        <dbReference type="EMBL" id="MBE9376621.1"/>
    </source>
</evidence>
<feature type="domain" description="STAS" evidence="1">
    <location>
        <begin position="28"/>
        <end position="128"/>
    </location>
</feature>
<dbReference type="GO" id="GO:0043856">
    <property type="term" value="F:anti-sigma factor antagonist activity"/>
    <property type="evidence" value="ECO:0007669"/>
    <property type="project" value="TreeGrafter"/>
</dbReference>
<comment type="caution">
    <text evidence="2">The sequence shown here is derived from an EMBL/GenBank/DDBJ whole genome shotgun (WGS) entry which is preliminary data.</text>
</comment>